<sequence length="130" mass="15660">MVEIERKETYINIKKMGVNRKEDQNTSIKRRREREREESDKGHLFFTLFDLHRLTPRRRLIHLLKSKSTFLLYFGHPRTESPFVVCFPLLQIHWFGPRLNCFAIVLSGLELLDLLGPYNFVYCNIFCYIH</sequence>
<dbReference type="EMBL" id="JAZDWU010000001">
    <property type="protein sequence ID" value="KAL0016979.1"/>
    <property type="molecule type" value="Genomic_DNA"/>
</dbReference>
<evidence type="ECO:0008006" key="3">
    <source>
        <dbReference type="Google" id="ProtNLM"/>
    </source>
</evidence>
<organism evidence="1 2">
    <name type="scientific">Lithocarpus litseifolius</name>
    <dbReference type="NCBI Taxonomy" id="425828"/>
    <lineage>
        <taxon>Eukaryota</taxon>
        <taxon>Viridiplantae</taxon>
        <taxon>Streptophyta</taxon>
        <taxon>Embryophyta</taxon>
        <taxon>Tracheophyta</taxon>
        <taxon>Spermatophyta</taxon>
        <taxon>Magnoliopsida</taxon>
        <taxon>eudicotyledons</taxon>
        <taxon>Gunneridae</taxon>
        <taxon>Pentapetalae</taxon>
        <taxon>rosids</taxon>
        <taxon>fabids</taxon>
        <taxon>Fagales</taxon>
        <taxon>Fagaceae</taxon>
        <taxon>Lithocarpus</taxon>
    </lineage>
</organism>
<dbReference type="AlphaFoldDB" id="A0AAW2E3R2"/>
<keyword evidence="2" id="KW-1185">Reference proteome</keyword>
<accession>A0AAW2E3R2</accession>
<evidence type="ECO:0000313" key="1">
    <source>
        <dbReference type="EMBL" id="KAL0016979.1"/>
    </source>
</evidence>
<evidence type="ECO:0000313" key="2">
    <source>
        <dbReference type="Proteomes" id="UP001459277"/>
    </source>
</evidence>
<reference evidence="1 2" key="1">
    <citation type="submission" date="2024-01" db="EMBL/GenBank/DDBJ databases">
        <title>A telomere-to-telomere, gap-free genome of sweet tea (Lithocarpus litseifolius).</title>
        <authorList>
            <person name="Zhou J."/>
        </authorList>
    </citation>
    <scope>NUCLEOTIDE SEQUENCE [LARGE SCALE GENOMIC DNA]</scope>
    <source>
        <strain evidence="1">Zhou-2022a</strain>
        <tissue evidence="1">Leaf</tissue>
    </source>
</reference>
<name>A0AAW2E3R2_9ROSI</name>
<gene>
    <name evidence="1" type="ORF">SO802_004048</name>
</gene>
<proteinExistence type="predicted"/>
<protein>
    <recommendedName>
        <fullName evidence="3">Transmembrane protein</fullName>
    </recommendedName>
</protein>
<comment type="caution">
    <text evidence="1">The sequence shown here is derived from an EMBL/GenBank/DDBJ whole genome shotgun (WGS) entry which is preliminary data.</text>
</comment>
<dbReference type="Proteomes" id="UP001459277">
    <property type="component" value="Unassembled WGS sequence"/>
</dbReference>